<keyword evidence="7 9" id="KW-0129">CBS domain</keyword>
<dbReference type="PANTHER" id="PTHR22777:SF32">
    <property type="entry name" value="UPF0053 INNER MEMBRANE PROTEIN YFJD"/>
    <property type="match status" value="1"/>
</dbReference>
<dbReference type="Pfam" id="PF01595">
    <property type="entry name" value="CNNM"/>
    <property type="match status" value="1"/>
</dbReference>
<dbReference type="STRING" id="1206085.SAMN05443575_2135"/>
<evidence type="ECO:0000256" key="1">
    <source>
        <dbReference type="ARBA" id="ARBA00004651"/>
    </source>
</evidence>
<evidence type="ECO:0000256" key="6">
    <source>
        <dbReference type="ARBA" id="ARBA00022989"/>
    </source>
</evidence>
<evidence type="ECO:0000256" key="8">
    <source>
        <dbReference type="ARBA" id="ARBA00023136"/>
    </source>
</evidence>
<evidence type="ECO:0000256" key="10">
    <source>
        <dbReference type="PROSITE-ProRule" id="PRU01193"/>
    </source>
</evidence>
<reference evidence="15 16" key="1">
    <citation type="submission" date="2016-11" db="EMBL/GenBank/DDBJ databases">
        <authorList>
            <person name="Jaros S."/>
            <person name="Januszkiewicz K."/>
            <person name="Wedrychowicz H."/>
        </authorList>
    </citation>
    <scope>NUCLEOTIDE SEQUENCE [LARGE SCALE GENOMIC DNA]</scope>
    <source>
        <strain evidence="15 16">DSM 45627</strain>
    </source>
</reference>
<dbReference type="Proteomes" id="UP000186132">
    <property type="component" value="Unassembled WGS sequence"/>
</dbReference>
<evidence type="ECO:0000256" key="5">
    <source>
        <dbReference type="ARBA" id="ARBA00022737"/>
    </source>
</evidence>
<dbReference type="InterPro" id="IPR000644">
    <property type="entry name" value="CBS_dom"/>
</dbReference>
<comment type="subcellular location">
    <subcellularLocation>
        <location evidence="1">Cell membrane</location>
        <topology evidence="1">Multi-pass membrane protein</topology>
    </subcellularLocation>
</comment>
<evidence type="ECO:0000259" key="14">
    <source>
        <dbReference type="PROSITE" id="PS51846"/>
    </source>
</evidence>
<evidence type="ECO:0000256" key="3">
    <source>
        <dbReference type="ARBA" id="ARBA00022475"/>
    </source>
</evidence>
<dbReference type="AlphaFoldDB" id="A0A1M5KFR6"/>
<dbReference type="PROSITE" id="PS51371">
    <property type="entry name" value="CBS"/>
    <property type="match status" value="2"/>
</dbReference>
<evidence type="ECO:0000256" key="2">
    <source>
        <dbReference type="ARBA" id="ARBA00006337"/>
    </source>
</evidence>
<dbReference type="SMART" id="SM01091">
    <property type="entry name" value="CorC_HlyC"/>
    <property type="match status" value="1"/>
</dbReference>
<dbReference type="CDD" id="cd04590">
    <property type="entry name" value="CBS_pair_CorC_HlyC_assoc"/>
    <property type="match status" value="1"/>
</dbReference>
<dbReference type="RefSeq" id="WP_073389888.1">
    <property type="nucleotide sequence ID" value="NZ_FQVU01000003.1"/>
</dbReference>
<dbReference type="OrthoDB" id="110231at2"/>
<feature type="domain" description="CBS" evidence="13">
    <location>
        <begin position="207"/>
        <end position="267"/>
    </location>
</feature>
<name>A0A1M5KFR6_9ACTN</name>
<feature type="transmembrane region" description="Helical" evidence="12">
    <location>
        <begin position="6"/>
        <end position="25"/>
    </location>
</feature>
<evidence type="ECO:0000256" key="12">
    <source>
        <dbReference type="SAM" id="Phobius"/>
    </source>
</evidence>
<dbReference type="SUPFAM" id="SSF56176">
    <property type="entry name" value="FAD-binding/transporter-associated domain-like"/>
    <property type="match status" value="1"/>
</dbReference>
<comment type="similarity">
    <text evidence="2">Belongs to the UPF0053 family.</text>
</comment>
<dbReference type="InterPro" id="IPR046342">
    <property type="entry name" value="CBS_dom_sf"/>
</dbReference>
<keyword evidence="5" id="KW-0677">Repeat</keyword>
<dbReference type="InterPro" id="IPR005170">
    <property type="entry name" value="Transptr-assoc_dom"/>
</dbReference>
<dbReference type="InterPro" id="IPR016169">
    <property type="entry name" value="FAD-bd_PCMH_sub2"/>
</dbReference>
<dbReference type="PROSITE" id="PS51846">
    <property type="entry name" value="CNNM"/>
    <property type="match status" value="1"/>
</dbReference>
<gene>
    <name evidence="15" type="ORF">SAMN05443575_2135</name>
</gene>
<dbReference type="InterPro" id="IPR044751">
    <property type="entry name" value="Ion_transp-like_CBS"/>
</dbReference>
<dbReference type="SMART" id="SM00116">
    <property type="entry name" value="CBS"/>
    <property type="match status" value="2"/>
</dbReference>
<keyword evidence="6 10" id="KW-1133">Transmembrane helix</keyword>
<evidence type="ECO:0000256" key="7">
    <source>
        <dbReference type="ARBA" id="ARBA00023122"/>
    </source>
</evidence>
<feature type="domain" description="CNNM transmembrane" evidence="14">
    <location>
        <begin position="1"/>
        <end position="188"/>
    </location>
</feature>
<dbReference type="FunFam" id="3.10.580.10:FF:000002">
    <property type="entry name" value="Magnesium/cobalt efflux protein CorC"/>
    <property type="match status" value="1"/>
</dbReference>
<feature type="transmembrane region" description="Helical" evidence="12">
    <location>
        <begin position="94"/>
        <end position="114"/>
    </location>
</feature>
<sequence length="474" mass="50501">MTAGAAIALVVAILLVPIGGLFACVDSALARVSKARVDEFVREEVGGAKALAAIVADRPRYTNLLLMLRVACELTATVLVAIAARTVFGTRWPVALLVVVVMIVISYAVIGVGPRTLGLQHVNRVALTSAPAVRLLGRMFNPLAALLTLFGNAITPGRGLRDGPFASEVELRELVDMAEERGVVEADERQMIQSVFELGNTIAREVMVPRTEVVWIEKVKSVRQALALALRSGFSRVPVVGENADDVVGVVYLKDLARRAQDTERARGTTVEEVMRAVTYVPESKRVDALLREMQAARSHIAVVIDEYGGTAGLITIEDILEEIVGEITDEYDVERPPIEKLVEDEHEVAAARVTARLAVEDLAELFDIEIPHRDDVETVGGLLAEALGRVPIAGSVAVVHGLELRADEIGGRRNRVDSIVATRVVEPGGDAVAAVAAVAAGDAGRAGDADRAGDTGRTTDEHETAAPASRGRP</sequence>
<dbReference type="SUPFAM" id="SSF54631">
    <property type="entry name" value="CBS-domain pair"/>
    <property type="match status" value="1"/>
</dbReference>
<proteinExistence type="inferred from homology"/>
<dbReference type="InterPro" id="IPR036318">
    <property type="entry name" value="FAD-bd_PCMH-like_sf"/>
</dbReference>
<feature type="domain" description="CBS" evidence="13">
    <location>
        <begin position="274"/>
        <end position="331"/>
    </location>
</feature>
<dbReference type="Pfam" id="PF03471">
    <property type="entry name" value="CorC_HlyC"/>
    <property type="match status" value="1"/>
</dbReference>
<dbReference type="Gene3D" id="3.30.465.10">
    <property type="match status" value="1"/>
</dbReference>
<evidence type="ECO:0000256" key="9">
    <source>
        <dbReference type="PROSITE-ProRule" id="PRU00703"/>
    </source>
</evidence>
<keyword evidence="8 10" id="KW-0472">Membrane</keyword>
<feature type="transmembrane region" description="Helical" evidence="12">
    <location>
        <begin position="66"/>
        <end position="88"/>
    </location>
</feature>
<dbReference type="GO" id="GO:0005886">
    <property type="term" value="C:plasma membrane"/>
    <property type="evidence" value="ECO:0007669"/>
    <property type="project" value="UniProtKB-SubCell"/>
</dbReference>
<keyword evidence="4 10" id="KW-0812">Transmembrane</keyword>
<evidence type="ECO:0000256" key="11">
    <source>
        <dbReference type="SAM" id="MobiDB-lite"/>
    </source>
</evidence>
<evidence type="ECO:0000313" key="16">
    <source>
        <dbReference type="Proteomes" id="UP000186132"/>
    </source>
</evidence>
<dbReference type="InterPro" id="IPR002550">
    <property type="entry name" value="CNNM"/>
</dbReference>
<feature type="transmembrane region" description="Helical" evidence="12">
    <location>
        <begin position="135"/>
        <end position="154"/>
    </location>
</feature>
<dbReference type="GO" id="GO:0050660">
    <property type="term" value="F:flavin adenine dinucleotide binding"/>
    <property type="evidence" value="ECO:0007669"/>
    <property type="project" value="InterPro"/>
</dbReference>
<evidence type="ECO:0000313" key="15">
    <source>
        <dbReference type="EMBL" id="SHG51339.1"/>
    </source>
</evidence>
<evidence type="ECO:0000259" key="13">
    <source>
        <dbReference type="PROSITE" id="PS51371"/>
    </source>
</evidence>
<dbReference type="Pfam" id="PF00571">
    <property type="entry name" value="CBS"/>
    <property type="match status" value="2"/>
</dbReference>
<dbReference type="EMBL" id="FQVU01000003">
    <property type="protein sequence ID" value="SHG51339.1"/>
    <property type="molecule type" value="Genomic_DNA"/>
</dbReference>
<keyword evidence="16" id="KW-1185">Reference proteome</keyword>
<keyword evidence="3" id="KW-1003">Cell membrane</keyword>
<evidence type="ECO:0000256" key="4">
    <source>
        <dbReference type="ARBA" id="ARBA00022692"/>
    </source>
</evidence>
<organism evidence="15 16">
    <name type="scientific">Jatrophihabitans endophyticus</name>
    <dbReference type="NCBI Taxonomy" id="1206085"/>
    <lineage>
        <taxon>Bacteria</taxon>
        <taxon>Bacillati</taxon>
        <taxon>Actinomycetota</taxon>
        <taxon>Actinomycetes</taxon>
        <taxon>Jatrophihabitantales</taxon>
        <taxon>Jatrophihabitantaceae</taxon>
        <taxon>Jatrophihabitans</taxon>
    </lineage>
</organism>
<feature type="compositionally biased region" description="Basic and acidic residues" evidence="11">
    <location>
        <begin position="446"/>
        <end position="465"/>
    </location>
</feature>
<dbReference type="Gene3D" id="3.10.580.10">
    <property type="entry name" value="CBS-domain"/>
    <property type="match status" value="1"/>
</dbReference>
<accession>A0A1M5KFR6</accession>
<protein>
    <submittedName>
        <fullName evidence="15">Hemolysin, contains CBS domains</fullName>
    </submittedName>
</protein>
<feature type="region of interest" description="Disordered" evidence="11">
    <location>
        <begin position="444"/>
        <end position="474"/>
    </location>
</feature>
<dbReference type="PANTHER" id="PTHR22777">
    <property type="entry name" value="HEMOLYSIN-RELATED"/>
    <property type="match status" value="1"/>
</dbReference>